<keyword evidence="3" id="KW-1185">Reference proteome</keyword>
<reference evidence="2" key="3">
    <citation type="submission" date="2015-04" db="UniProtKB">
        <authorList>
            <consortium name="EnsemblPlants"/>
        </authorList>
    </citation>
    <scope>IDENTIFICATION</scope>
    <source>
        <strain evidence="2">cv. Jemalong A17</strain>
    </source>
</reference>
<dbReference type="EnsemblPlants" id="KEH41969">
    <property type="protein sequence ID" value="KEH41969"/>
    <property type="gene ID" value="MTR_1g058370"/>
</dbReference>
<name>A0A072VIX3_MEDTR</name>
<evidence type="ECO:0000313" key="3">
    <source>
        <dbReference type="Proteomes" id="UP000002051"/>
    </source>
</evidence>
<proteinExistence type="predicted"/>
<dbReference type="HOGENOM" id="CLU_2725933_0_0_1"/>
<dbReference type="Proteomes" id="UP000002051">
    <property type="component" value="Unassembled WGS sequence"/>
</dbReference>
<reference evidence="1 3" key="1">
    <citation type="journal article" date="2011" name="Nature">
        <title>The Medicago genome provides insight into the evolution of rhizobial symbioses.</title>
        <authorList>
            <person name="Young N.D."/>
            <person name="Debelle F."/>
            <person name="Oldroyd G.E."/>
            <person name="Geurts R."/>
            <person name="Cannon S.B."/>
            <person name="Udvardi M.K."/>
            <person name="Benedito V.A."/>
            <person name="Mayer K.F."/>
            <person name="Gouzy J."/>
            <person name="Schoof H."/>
            <person name="Van de Peer Y."/>
            <person name="Proost S."/>
            <person name="Cook D.R."/>
            <person name="Meyers B.C."/>
            <person name="Spannagl M."/>
            <person name="Cheung F."/>
            <person name="De Mita S."/>
            <person name="Krishnakumar V."/>
            <person name="Gundlach H."/>
            <person name="Zhou S."/>
            <person name="Mudge J."/>
            <person name="Bharti A.K."/>
            <person name="Murray J.D."/>
            <person name="Naoumkina M.A."/>
            <person name="Rosen B."/>
            <person name="Silverstein K.A."/>
            <person name="Tang H."/>
            <person name="Rombauts S."/>
            <person name="Zhao P.X."/>
            <person name="Zhou P."/>
            <person name="Barbe V."/>
            <person name="Bardou P."/>
            <person name="Bechner M."/>
            <person name="Bellec A."/>
            <person name="Berger A."/>
            <person name="Berges H."/>
            <person name="Bidwell S."/>
            <person name="Bisseling T."/>
            <person name="Choisne N."/>
            <person name="Couloux A."/>
            <person name="Denny R."/>
            <person name="Deshpande S."/>
            <person name="Dai X."/>
            <person name="Doyle J.J."/>
            <person name="Dudez A.M."/>
            <person name="Farmer A.D."/>
            <person name="Fouteau S."/>
            <person name="Franken C."/>
            <person name="Gibelin C."/>
            <person name="Gish J."/>
            <person name="Goldstein S."/>
            <person name="Gonzalez A.J."/>
            <person name="Green P.J."/>
            <person name="Hallab A."/>
            <person name="Hartog M."/>
            <person name="Hua A."/>
            <person name="Humphray S.J."/>
            <person name="Jeong D.H."/>
            <person name="Jing Y."/>
            <person name="Jocker A."/>
            <person name="Kenton S.M."/>
            <person name="Kim D.J."/>
            <person name="Klee K."/>
            <person name="Lai H."/>
            <person name="Lang C."/>
            <person name="Lin S."/>
            <person name="Macmil S.L."/>
            <person name="Magdelenat G."/>
            <person name="Matthews L."/>
            <person name="McCorrison J."/>
            <person name="Monaghan E.L."/>
            <person name="Mun J.H."/>
            <person name="Najar F.Z."/>
            <person name="Nicholson C."/>
            <person name="Noirot C."/>
            <person name="O'Bleness M."/>
            <person name="Paule C.R."/>
            <person name="Poulain J."/>
            <person name="Prion F."/>
            <person name="Qin B."/>
            <person name="Qu C."/>
            <person name="Retzel E.F."/>
            <person name="Riddle C."/>
            <person name="Sallet E."/>
            <person name="Samain S."/>
            <person name="Samson N."/>
            <person name="Sanders I."/>
            <person name="Saurat O."/>
            <person name="Scarpelli C."/>
            <person name="Schiex T."/>
            <person name="Segurens B."/>
            <person name="Severin A.J."/>
            <person name="Sherrier D.J."/>
            <person name="Shi R."/>
            <person name="Sims S."/>
            <person name="Singer S.R."/>
            <person name="Sinharoy S."/>
            <person name="Sterck L."/>
            <person name="Viollet A."/>
            <person name="Wang B.B."/>
            <person name="Wang K."/>
            <person name="Wang M."/>
            <person name="Wang X."/>
            <person name="Warfsmann J."/>
            <person name="Weissenbach J."/>
            <person name="White D.D."/>
            <person name="White J.D."/>
            <person name="Wiley G.B."/>
            <person name="Wincker P."/>
            <person name="Xing Y."/>
            <person name="Yang L."/>
            <person name="Yao Z."/>
            <person name="Ying F."/>
            <person name="Zhai J."/>
            <person name="Zhou L."/>
            <person name="Zuber A."/>
            <person name="Denarie J."/>
            <person name="Dixon R.A."/>
            <person name="May G.D."/>
            <person name="Schwartz D.C."/>
            <person name="Rogers J."/>
            <person name="Quetier F."/>
            <person name="Town C.D."/>
            <person name="Roe B.A."/>
        </authorList>
    </citation>
    <scope>NUCLEOTIDE SEQUENCE [LARGE SCALE GENOMIC DNA]</scope>
    <source>
        <strain evidence="1">A17</strain>
        <strain evidence="2 3">cv. Jemalong A17</strain>
    </source>
</reference>
<dbReference type="AlphaFoldDB" id="A0A072VIX3"/>
<gene>
    <name evidence="1" type="ordered locus">MTR_1g058370</name>
</gene>
<protein>
    <submittedName>
        <fullName evidence="1 2">Uncharacterized protein</fullName>
    </submittedName>
</protein>
<evidence type="ECO:0000313" key="2">
    <source>
        <dbReference type="EnsemblPlants" id="KEH41969"/>
    </source>
</evidence>
<organism evidence="1 3">
    <name type="scientific">Medicago truncatula</name>
    <name type="common">Barrel medic</name>
    <name type="synonym">Medicago tribuloides</name>
    <dbReference type="NCBI Taxonomy" id="3880"/>
    <lineage>
        <taxon>Eukaryota</taxon>
        <taxon>Viridiplantae</taxon>
        <taxon>Streptophyta</taxon>
        <taxon>Embryophyta</taxon>
        <taxon>Tracheophyta</taxon>
        <taxon>Spermatophyta</taxon>
        <taxon>Magnoliopsida</taxon>
        <taxon>eudicotyledons</taxon>
        <taxon>Gunneridae</taxon>
        <taxon>Pentapetalae</taxon>
        <taxon>rosids</taxon>
        <taxon>fabids</taxon>
        <taxon>Fabales</taxon>
        <taxon>Fabaceae</taxon>
        <taxon>Papilionoideae</taxon>
        <taxon>50 kb inversion clade</taxon>
        <taxon>NPAAA clade</taxon>
        <taxon>Hologalegina</taxon>
        <taxon>IRL clade</taxon>
        <taxon>Trifolieae</taxon>
        <taxon>Medicago</taxon>
    </lineage>
</organism>
<accession>A0A072VIX3</accession>
<dbReference type="EMBL" id="CM001217">
    <property type="protein sequence ID" value="KEH41969.1"/>
    <property type="molecule type" value="Genomic_DNA"/>
</dbReference>
<sequence length="72" mass="8522">MVESLSKESLVETIVQFQNEEIVRAWTYHVLHLCIPTINIVESVYGRLKKYLTDSKRDLVRAWETKNNMLQL</sequence>
<reference evidence="1 3" key="2">
    <citation type="journal article" date="2014" name="BMC Genomics">
        <title>An improved genome release (version Mt4.0) for the model legume Medicago truncatula.</title>
        <authorList>
            <person name="Tang H."/>
            <person name="Krishnakumar V."/>
            <person name="Bidwell S."/>
            <person name="Rosen B."/>
            <person name="Chan A."/>
            <person name="Zhou S."/>
            <person name="Gentzbittel L."/>
            <person name="Childs K.L."/>
            <person name="Yandell M."/>
            <person name="Gundlach H."/>
            <person name="Mayer K.F."/>
            <person name="Schwartz D.C."/>
            <person name="Town C.D."/>
        </authorList>
    </citation>
    <scope>GENOME REANNOTATION</scope>
    <source>
        <strain evidence="1">A17</strain>
        <strain evidence="2 3">cv. Jemalong A17</strain>
    </source>
</reference>
<evidence type="ECO:0000313" key="1">
    <source>
        <dbReference type="EMBL" id="KEH41969.1"/>
    </source>
</evidence>